<evidence type="ECO:0000256" key="1">
    <source>
        <dbReference type="SAM" id="MobiDB-lite"/>
    </source>
</evidence>
<gene>
    <name evidence="3" type="ORF">FA15DRAFT_670696</name>
</gene>
<feature type="region of interest" description="Disordered" evidence="1">
    <location>
        <begin position="287"/>
        <end position="329"/>
    </location>
</feature>
<dbReference type="CDD" id="cd12087">
    <property type="entry name" value="TM_EGFR-like"/>
    <property type="match status" value="1"/>
</dbReference>
<dbReference type="Proteomes" id="UP000307440">
    <property type="component" value="Unassembled WGS sequence"/>
</dbReference>
<dbReference type="AlphaFoldDB" id="A0A5C3KSG9"/>
<proteinExistence type="predicted"/>
<dbReference type="OrthoDB" id="3029306at2759"/>
<accession>A0A5C3KSG9</accession>
<dbReference type="Gene3D" id="2.60.120.260">
    <property type="entry name" value="Galactose-binding domain-like"/>
    <property type="match status" value="1"/>
</dbReference>
<keyword evidence="4" id="KW-1185">Reference proteome</keyword>
<keyword evidence="2" id="KW-0472">Membrane</keyword>
<keyword evidence="2" id="KW-1133">Transmembrane helix</keyword>
<feature type="compositionally biased region" description="Polar residues" evidence="1">
    <location>
        <begin position="317"/>
        <end position="329"/>
    </location>
</feature>
<dbReference type="EMBL" id="ML210223">
    <property type="protein sequence ID" value="TFK23197.1"/>
    <property type="molecule type" value="Genomic_DNA"/>
</dbReference>
<feature type="transmembrane region" description="Helical" evidence="2">
    <location>
        <begin position="333"/>
        <end position="355"/>
    </location>
</feature>
<name>A0A5C3KSG9_COPMA</name>
<protein>
    <submittedName>
        <fullName evidence="3">Uncharacterized protein</fullName>
    </submittedName>
</protein>
<organism evidence="3 4">
    <name type="scientific">Coprinopsis marcescibilis</name>
    <name type="common">Agaric fungus</name>
    <name type="synonym">Psathyrella marcescibilis</name>
    <dbReference type="NCBI Taxonomy" id="230819"/>
    <lineage>
        <taxon>Eukaryota</taxon>
        <taxon>Fungi</taxon>
        <taxon>Dikarya</taxon>
        <taxon>Basidiomycota</taxon>
        <taxon>Agaricomycotina</taxon>
        <taxon>Agaricomycetes</taxon>
        <taxon>Agaricomycetidae</taxon>
        <taxon>Agaricales</taxon>
        <taxon>Agaricineae</taxon>
        <taxon>Psathyrellaceae</taxon>
        <taxon>Coprinopsis</taxon>
    </lineage>
</organism>
<keyword evidence="2" id="KW-0812">Transmembrane</keyword>
<evidence type="ECO:0000313" key="3">
    <source>
        <dbReference type="EMBL" id="TFK23197.1"/>
    </source>
</evidence>
<feature type="compositionally biased region" description="Low complexity" evidence="1">
    <location>
        <begin position="301"/>
        <end position="316"/>
    </location>
</feature>
<dbReference type="Gene3D" id="1.20.5.510">
    <property type="entry name" value="Single helix bin"/>
    <property type="match status" value="1"/>
</dbReference>
<evidence type="ECO:0000256" key="2">
    <source>
        <dbReference type="SAM" id="Phobius"/>
    </source>
</evidence>
<evidence type="ECO:0000313" key="4">
    <source>
        <dbReference type="Proteomes" id="UP000307440"/>
    </source>
</evidence>
<reference evidence="3 4" key="1">
    <citation type="journal article" date="2019" name="Nat. Ecol. Evol.">
        <title>Megaphylogeny resolves global patterns of mushroom evolution.</title>
        <authorList>
            <person name="Varga T."/>
            <person name="Krizsan K."/>
            <person name="Foldi C."/>
            <person name="Dima B."/>
            <person name="Sanchez-Garcia M."/>
            <person name="Sanchez-Ramirez S."/>
            <person name="Szollosi G.J."/>
            <person name="Szarkandi J.G."/>
            <person name="Papp V."/>
            <person name="Albert L."/>
            <person name="Andreopoulos W."/>
            <person name="Angelini C."/>
            <person name="Antonin V."/>
            <person name="Barry K.W."/>
            <person name="Bougher N.L."/>
            <person name="Buchanan P."/>
            <person name="Buyck B."/>
            <person name="Bense V."/>
            <person name="Catcheside P."/>
            <person name="Chovatia M."/>
            <person name="Cooper J."/>
            <person name="Damon W."/>
            <person name="Desjardin D."/>
            <person name="Finy P."/>
            <person name="Geml J."/>
            <person name="Haridas S."/>
            <person name="Hughes K."/>
            <person name="Justo A."/>
            <person name="Karasinski D."/>
            <person name="Kautmanova I."/>
            <person name="Kiss B."/>
            <person name="Kocsube S."/>
            <person name="Kotiranta H."/>
            <person name="LaButti K.M."/>
            <person name="Lechner B.E."/>
            <person name="Liimatainen K."/>
            <person name="Lipzen A."/>
            <person name="Lukacs Z."/>
            <person name="Mihaltcheva S."/>
            <person name="Morgado L.N."/>
            <person name="Niskanen T."/>
            <person name="Noordeloos M.E."/>
            <person name="Ohm R.A."/>
            <person name="Ortiz-Santana B."/>
            <person name="Ovrebo C."/>
            <person name="Racz N."/>
            <person name="Riley R."/>
            <person name="Savchenko A."/>
            <person name="Shiryaev A."/>
            <person name="Soop K."/>
            <person name="Spirin V."/>
            <person name="Szebenyi C."/>
            <person name="Tomsovsky M."/>
            <person name="Tulloss R.E."/>
            <person name="Uehling J."/>
            <person name="Grigoriev I.V."/>
            <person name="Vagvolgyi C."/>
            <person name="Papp T."/>
            <person name="Martin F.M."/>
            <person name="Miettinen O."/>
            <person name="Hibbett D.S."/>
            <person name="Nagy L.G."/>
        </authorList>
    </citation>
    <scope>NUCLEOTIDE SEQUENCE [LARGE SCALE GENOMIC DNA]</scope>
    <source>
        <strain evidence="3 4">CBS 121175</strain>
    </source>
</reference>
<sequence length="527" mass="57284">MSVFGTRLIHLDDAHPFMKYEGDWEIDSWVHDDLAHRPIGSQHRTYGEASMTFDFRGQQVALSGTIRTTTDASGALVAPNWRCTVDGDEIYRPEPEARALNLYQYCSTSNVTLRADIQHTFRIDVQASEEAPFWLDLIFVRPTRAVSTHAEFFDYSSVLQHTDASLRFGPGWDESVEITSRYTTTAGSQVDLEFIGTKLIWMGRYIRNQSSSPSTGDYSLNGGPFIEFPINGLREDQTDPGEFVVLETEELPRGRHNLSVVFRGADTAPLVLDYLVVPDGDFFDRDPRTLGPELDGMTLRTPSSTTSGSPSSSSGSNAPAKSTESSTTPLGPIIGGAVGGVVFLILAALAGFFLYRHRKKKHLGIPQVNLDPQPTSQFMHYAPGPSYQGSSPMQATTIASYPATGNPQSSGYQGSTPVAYVAPLQQSAVPSLTYKRPSPVTYTTVSPNAIHAPEATSNFNPFSPYPPTSPSIASSSPTVLTNTSYSSKGQVHLTATPPIAPTYHQDSGIRLARSELESSVPPAYTPS</sequence>